<dbReference type="Proteomes" id="UP001231518">
    <property type="component" value="Chromosome 30"/>
</dbReference>
<dbReference type="PANTHER" id="PTHR37984:SF7">
    <property type="entry name" value="INTEGRASE CATALYTIC DOMAIN-CONTAINING PROTEIN"/>
    <property type="match status" value="1"/>
</dbReference>
<dbReference type="InterPro" id="IPR050951">
    <property type="entry name" value="Retrovirus_Pol_polyprotein"/>
</dbReference>
<sequence>MLFSSFFFLKYIVYFIVLSLILEENLVNPRRRPNPHVRRLQHIVSSPHFPRSNGLAEVSVKIIKNILRKSEESGSDPHIGLLQYRNTPRGNLSSLAKLIMSRNLRSKLPNQIKNLRPKIVDC</sequence>
<evidence type="ECO:0000313" key="3">
    <source>
        <dbReference type="Proteomes" id="UP001231518"/>
    </source>
</evidence>
<evidence type="ECO:0008006" key="4">
    <source>
        <dbReference type="Google" id="ProtNLM"/>
    </source>
</evidence>
<keyword evidence="1" id="KW-0472">Membrane</keyword>
<keyword evidence="1" id="KW-0812">Transmembrane</keyword>
<dbReference type="PANTHER" id="PTHR37984">
    <property type="entry name" value="PROTEIN CBG26694"/>
    <property type="match status" value="1"/>
</dbReference>
<proteinExistence type="predicted"/>
<accession>A0AAD7Y9B8</accession>
<keyword evidence="3" id="KW-1185">Reference proteome</keyword>
<dbReference type="InterPro" id="IPR036397">
    <property type="entry name" value="RNaseH_sf"/>
</dbReference>
<evidence type="ECO:0000256" key="1">
    <source>
        <dbReference type="SAM" id="Phobius"/>
    </source>
</evidence>
<gene>
    <name evidence="2" type="ORF">PYW07_012934</name>
</gene>
<dbReference type="GO" id="GO:0003676">
    <property type="term" value="F:nucleic acid binding"/>
    <property type="evidence" value="ECO:0007669"/>
    <property type="project" value="InterPro"/>
</dbReference>
<feature type="transmembrane region" description="Helical" evidence="1">
    <location>
        <begin position="6"/>
        <end position="22"/>
    </location>
</feature>
<dbReference type="EMBL" id="JARGEI010000028">
    <property type="protein sequence ID" value="KAJ8706856.1"/>
    <property type="molecule type" value="Genomic_DNA"/>
</dbReference>
<reference evidence="2" key="1">
    <citation type="submission" date="2023-03" db="EMBL/GenBank/DDBJ databases">
        <title>Chromosome-level genomes of two armyworms, Mythimna separata and Mythimna loreyi, provide insights into the biosynthesis and reception of sex pheromones.</title>
        <authorList>
            <person name="Zhao H."/>
        </authorList>
    </citation>
    <scope>NUCLEOTIDE SEQUENCE</scope>
    <source>
        <strain evidence="2">BeijingLab</strain>
        <tissue evidence="2">Pupa</tissue>
    </source>
</reference>
<protein>
    <recommendedName>
        <fullName evidence="4">Integrase catalytic domain-containing protein</fullName>
    </recommendedName>
</protein>
<keyword evidence="1" id="KW-1133">Transmembrane helix</keyword>
<organism evidence="2 3">
    <name type="scientific">Mythimna separata</name>
    <name type="common">Oriental armyworm</name>
    <name type="synonym">Pseudaletia separata</name>
    <dbReference type="NCBI Taxonomy" id="271217"/>
    <lineage>
        <taxon>Eukaryota</taxon>
        <taxon>Metazoa</taxon>
        <taxon>Ecdysozoa</taxon>
        <taxon>Arthropoda</taxon>
        <taxon>Hexapoda</taxon>
        <taxon>Insecta</taxon>
        <taxon>Pterygota</taxon>
        <taxon>Neoptera</taxon>
        <taxon>Endopterygota</taxon>
        <taxon>Lepidoptera</taxon>
        <taxon>Glossata</taxon>
        <taxon>Ditrysia</taxon>
        <taxon>Noctuoidea</taxon>
        <taxon>Noctuidae</taxon>
        <taxon>Noctuinae</taxon>
        <taxon>Hadenini</taxon>
        <taxon>Mythimna</taxon>
    </lineage>
</organism>
<dbReference type="Gene3D" id="3.30.420.10">
    <property type="entry name" value="Ribonuclease H-like superfamily/Ribonuclease H"/>
    <property type="match status" value="1"/>
</dbReference>
<comment type="caution">
    <text evidence="2">The sequence shown here is derived from an EMBL/GenBank/DDBJ whole genome shotgun (WGS) entry which is preliminary data.</text>
</comment>
<evidence type="ECO:0000313" key="2">
    <source>
        <dbReference type="EMBL" id="KAJ8706856.1"/>
    </source>
</evidence>
<name>A0AAD7Y9B8_MYTSE</name>
<dbReference type="AlphaFoldDB" id="A0AAD7Y9B8"/>